<dbReference type="Proteomes" id="UP000321261">
    <property type="component" value="Unassembled WGS sequence"/>
</dbReference>
<feature type="transmembrane region" description="Helical" evidence="1">
    <location>
        <begin position="7"/>
        <end position="35"/>
    </location>
</feature>
<reference evidence="2 3" key="1">
    <citation type="submission" date="2019-06" db="EMBL/GenBank/DDBJ databases">
        <title>Sequencing the genomes of 1000 actinobacteria strains.</title>
        <authorList>
            <person name="Klenk H.-P."/>
        </authorList>
    </citation>
    <scope>NUCLEOTIDE SEQUENCE [LARGE SCALE GENOMIC DNA]</scope>
    <source>
        <strain evidence="2 3">DSM 45671</strain>
    </source>
</reference>
<evidence type="ECO:0000256" key="1">
    <source>
        <dbReference type="SAM" id="Phobius"/>
    </source>
</evidence>
<accession>A0A561SJI7</accession>
<feature type="transmembrane region" description="Helical" evidence="1">
    <location>
        <begin position="55"/>
        <end position="80"/>
    </location>
</feature>
<dbReference type="AlphaFoldDB" id="A0A561SJI7"/>
<keyword evidence="1" id="KW-0472">Membrane</keyword>
<comment type="caution">
    <text evidence="2">The sequence shown here is derived from an EMBL/GenBank/DDBJ whole genome shotgun (WGS) entry which is preliminary data.</text>
</comment>
<evidence type="ECO:0000313" key="3">
    <source>
        <dbReference type="Proteomes" id="UP000321261"/>
    </source>
</evidence>
<evidence type="ECO:0000313" key="2">
    <source>
        <dbReference type="EMBL" id="TWF75048.1"/>
    </source>
</evidence>
<gene>
    <name evidence="2" type="ORF">FHX44_11932</name>
</gene>
<dbReference type="EMBL" id="VIWU01000001">
    <property type="protein sequence ID" value="TWF75048.1"/>
    <property type="molecule type" value="Genomic_DNA"/>
</dbReference>
<organism evidence="2 3">
    <name type="scientific">Pseudonocardia hierapolitana</name>
    <dbReference type="NCBI Taxonomy" id="1128676"/>
    <lineage>
        <taxon>Bacteria</taxon>
        <taxon>Bacillati</taxon>
        <taxon>Actinomycetota</taxon>
        <taxon>Actinomycetes</taxon>
        <taxon>Pseudonocardiales</taxon>
        <taxon>Pseudonocardiaceae</taxon>
        <taxon>Pseudonocardia</taxon>
    </lineage>
</organism>
<keyword evidence="1" id="KW-1133">Transmembrane helix</keyword>
<name>A0A561SJI7_9PSEU</name>
<dbReference type="RefSeq" id="WP_147254323.1">
    <property type="nucleotide sequence ID" value="NZ_VIWU01000001.1"/>
</dbReference>
<sequence>MTIDWGSLVLAAVFSAAVTVGVVSLVAFAVVGLSARVHRPIGGRNDGAPPPLRPAVGTAIAAVCTLAVALIVGYGLFLVVT</sequence>
<keyword evidence="1" id="KW-0812">Transmembrane</keyword>
<protein>
    <submittedName>
        <fullName evidence="2">Uncharacterized protein</fullName>
    </submittedName>
</protein>
<proteinExistence type="predicted"/>
<keyword evidence="3" id="KW-1185">Reference proteome</keyword>